<organism evidence="2 3">
    <name type="scientific">Rhodococcus wratislaviensis NBRC 100605</name>
    <dbReference type="NCBI Taxonomy" id="1219028"/>
    <lineage>
        <taxon>Bacteria</taxon>
        <taxon>Bacillati</taxon>
        <taxon>Actinomycetota</taxon>
        <taxon>Actinomycetes</taxon>
        <taxon>Mycobacteriales</taxon>
        <taxon>Nocardiaceae</taxon>
        <taxon>Rhodococcus</taxon>
    </lineage>
</organism>
<reference evidence="2 3" key="1">
    <citation type="submission" date="2014-02" db="EMBL/GenBank/DDBJ databases">
        <title>Whole genome shotgun sequence of Rhodococcus wratislaviensis NBRC 100605.</title>
        <authorList>
            <person name="Hosoyama A."/>
            <person name="Tsuchikane K."/>
            <person name="Yoshida I."/>
            <person name="Ohji S."/>
            <person name="Ichikawa N."/>
            <person name="Yamazoe A."/>
            <person name="Fujita N."/>
        </authorList>
    </citation>
    <scope>NUCLEOTIDE SEQUENCE [LARGE SCALE GENOMIC DNA]</scope>
    <source>
        <strain evidence="2 3">NBRC 100605</strain>
    </source>
</reference>
<sequence length="81" mass="8323">MTLGEVVVGEVMAADLAELRVFAARLREVSADGDAASIRADRRARGLGRATAPGPGTGVGGRERSDRTIACLLTVSAEAEV</sequence>
<accession>X0R3X7</accession>
<protein>
    <submittedName>
        <fullName evidence="2">Uncharacterized protein</fullName>
    </submittedName>
</protein>
<comment type="caution">
    <text evidence="2">The sequence shown here is derived from an EMBL/GenBank/DDBJ whole genome shotgun (WGS) entry which is preliminary data.</text>
</comment>
<evidence type="ECO:0000256" key="1">
    <source>
        <dbReference type="SAM" id="MobiDB-lite"/>
    </source>
</evidence>
<dbReference type="Proteomes" id="UP000019491">
    <property type="component" value="Unassembled WGS sequence"/>
</dbReference>
<name>X0R3X7_RHOWR</name>
<evidence type="ECO:0000313" key="3">
    <source>
        <dbReference type="Proteomes" id="UP000019491"/>
    </source>
</evidence>
<feature type="region of interest" description="Disordered" evidence="1">
    <location>
        <begin position="44"/>
        <end position="63"/>
    </location>
</feature>
<keyword evidence="3" id="KW-1185">Reference proteome</keyword>
<evidence type="ECO:0000313" key="2">
    <source>
        <dbReference type="EMBL" id="GAF45595.1"/>
    </source>
</evidence>
<dbReference type="EMBL" id="BAWF01000023">
    <property type="protein sequence ID" value="GAF45595.1"/>
    <property type="molecule type" value="Genomic_DNA"/>
</dbReference>
<proteinExistence type="predicted"/>
<gene>
    <name evidence="2" type="ORF">RW1_023_00290</name>
</gene>
<dbReference type="AlphaFoldDB" id="X0R3X7"/>